<accession>A0AAD1T9X5</accession>
<organism evidence="5 6">
    <name type="scientific">Pelobates cultripes</name>
    <name type="common">Western spadefoot toad</name>
    <dbReference type="NCBI Taxonomy" id="61616"/>
    <lineage>
        <taxon>Eukaryota</taxon>
        <taxon>Metazoa</taxon>
        <taxon>Chordata</taxon>
        <taxon>Craniata</taxon>
        <taxon>Vertebrata</taxon>
        <taxon>Euteleostomi</taxon>
        <taxon>Amphibia</taxon>
        <taxon>Batrachia</taxon>
        <taxon>Anura</taxon>
        <taxon>Pelobatoidea</taxon>
        <taxon>Pelobatidae</taxon>
        <taxon>Pelobates</taxon>
    </lineage>
</organism>
<dbReference type="EMBL" id="OW240922">
    <property type="protein sequence ID" value="CAH2322212.1"/>
    <property type="molecule type" value="Genomic_DNA"/>
</dbReference>
<feature type="compositionally biased region" description="Low complexity" evidence="3">
    <location>
        <begin position="144"/>
        <end position="159"/>
    </location>
</feature>
<feature type="compositionally biased region" description="Polar residues" evidence="3">
    <location>
        <begin position="394"/>
        <end position="405"/>
    </location>
</feature>
<dbReference type="GO" id="GO:0005730">
    <property type="term" value="C:nucleolus"/>
    <property type="evidence" value="ECO:0007669"/>
    <property type="project" value="UniProtKB-SubCell"/>
</dbReference>
<feature type="compositionally biased region" description="Basic and acidic residues" evidence="3">
    <location>
        <begin position="617"/>
        <end position="643"/>
    </location>
</feature>
<evidence type="ECO:0000256" key="3">
    <source>
        <dbReference type="SAM" id="MobiDB-lite"/>
    </source>
</evidence>
<reference evidence="5" key="1">
    <citation type="submission" date="2022-03" db="EMBL/GenBank/DDBJ databases">
        <authorList>
            <person name="Alioto T."/>
            <person name="Alioto T."/>
            <person name="Gomez Garrido J."/>
        </authorList>
    </citation>
    <scope>NUCLEOTIDE SEQUENCE</scope>
</reference>
<evidence type="ECO:0000256" key="1">
    <source>
        <dbReference type="ARBA" id="ARBA00004604"/>
    </source>
</evidence>
<keyword evidence="6" id="KW-1185">Reference proteome</keyword>
<evidence type="ECO:0000259" key="4">
    <source>
        <dbReference type="Pfam" id="PF08698"/>
    </source>
</evidence>
<feature type="compositionally biased region" description="Polar residues" evidence="3">
    <location>
        <begin position="81"/>
        <end position="97"/>
    </location>
</feature>
<feature type="compositionally biased region" description="Basic and acidic residues" evidence="3">
    <location>
        <begin position="13"/>
        <end position="22"/>
    </location>
</feature>
<feature type="compositionally biased region" description="Acidic residues" evidence="3">
    <location>
        <begin position="519"/>
        <end position="549"/>
    </location>
</feature>
<name>A0AAD1T9X5_PELCU</name>
<keyword evidence="2" id="KW-0539">Nucleus</keyword>
<dbReference type="Proteomes" id="UP001295444">
    <property type="component" value="Chromosome 11"/>
</dbReference>
<protein>
    <recommendedName>
        <fullName evidence="4">Fcf2 pre-rRNA processing C-terminal domain-containing protein</fullName>
    </recommendedName>
</protein>
<dbReference type="AlphaFoldDB" id="A0AAD1T9X5"/>
<feature type="region of interest" description="Disordered" evidence="3">
    <location>
        <begin position="384"/>
        <end position="562"/>
    </location>
</feature>
<feature type="domain" description="Fcf2 pre-rRNA processing C-terminal" evidence="4">
    <location>
        <begin position="640"/>
        <end position="733"/>
    </location>
</feature>
<feature type="compositionally biased region" description="Acidic residues" evidence="3">
    <location>
        <begin position="451"/>
        <end position="470"/>
    </location>
</feature>
<sequence>MVATRRGMAVEPPEEREGKAEDTTGQPLMEVSTPASQVQTRNRVKRTSESKDDANDSTDPSESLKPDVQIVTRSRRRSGQPDGNVSEADSTTSSHSTGKNRHLTESSRKLRSHRSRLTTEPIKESKEDSELSEAESNCSSVSMRASNRRSSTISSTLRRSCRSVVVSESAIVIKEDEDISEVESNCSSVSGVQNVRRTRVTRSRQRMANRIQSPVKESQIIEISDAESCSSGISSQPLARRVGRRNACKSQKEVHDEHLKETNNDTVEEVETLLKKTSSSPMPVERSPEADPNISPRRILRNRQIDLKIDIMNTSVTELQVKEQAKQTSNKASDVEHPETSIKEDEIVFTAENIIASPSTKNTLSSAVSRNVSERIDLTGKSEVELVDVDQDPSESSNTKETISTFIIDDDDQSPGSEKRFGEDNIMSPEISNKSSVKENDILLLLKSDDSSESEQDYVEEDETDDEIEIDTPLVEKDVRRNVQQPSEDLMEDGFFVIDTKPGSDSSKKYFIEQKDDGSGGDDEKDGTSEEEEPDESDEDFIDEDEDDALLNKPKHGLSLSTNIDTGLKLKDLGGLYISFNAEKPDPGPSLLQKMKKEHKKMDELLKNSVITPDFEKKECVPSHKEQTKQLKKERKEERDKSSGRGWFDMKAPELTDELKNDLKALKMRSAMDPKRFYKKNDRDGFPKYFQVGTVVDNSIDFYHSRIPKKERKRTIVEELLADSEFRRYNKKKFTEIMAEKRAQAEGKKNRKKKKFRK</sequence>
<feature type="compositionally biased region" description="Polar residues" evidence="3">
    <location>
        <begin position="134"/>
        <end position="143"/>
    </location>
</feature>
<dbReference type="GO" id="GO:0006396">
    <property type="term" value="P:RNA processing"/>
    <property type="evidence" value="ECO:0007669"/>
    <property type="project" value="TreeGrafter"/>
</dbReference>
<feature type="region of interest" description="Disordered" evidence="3">
    <location>
        <begin position="1"/>
        <end position="159"/>
    </location>
</feature>
<feature type="compositionally biased region" description="Basic and acidic residues" evidence="3">
    <location>
        <begin position="506"/>
        <end position="518"/>
    </location>
</feature>
<gene>
    <name evidence="5" type="ORF">PECUL_23A002106</name>
</gene>
<dbReference type="Pfam" id="PF08698">
    <property type="entry name" value="Fcf2"/>
    <property type="match status" value="1"/>
</dbReference>
<feature type="region of interest" description="Disordered" evidence="3">
    <location>
        <begin position="617"/>
        <end position="649"/>
    </location>
</feature>
<dbReference type="PANTHER" id="PTHR21686:SF12">
    <property type="entry name" value="DEOXYNUCLEOTIDYLTRANSFERASE TERMINAL-INTERACTING PROTEIN 2"/>
    <property type="match status" value="1"/>
</dbReference>
<evidence type="ECO:0000313" key="5">
    <source>
        <dbReference type="EMBL" id="CAH2322212.1"/>
    </source>
</evidence>
<evidence type="ECO:0000256" key="2">
    <source>
        <dbReference type="ARBA" id="ARBA00023242"/>
    </source>
</evidence>
<dbReference type="InterPro" id="IPR014810">
    <property type="entry name" value="Fcf2_C"/>
</dbReference>
<dbReference type="InterPro" id="IPR039883">
    <property type="entry name" value="Fcf2/DNTTIP2"/>
</dbReference>
<proteinExistence type="predicted"/>
<comment type="subcellular location">
    <subcellularLocation>
        <location evidence="1">Nucleus</location>
        <location evidence="1">Nucleolus</location>
    </subcellularLocation>
</comment>
<dbReference type="GO" id="GO:0003723">
    <property type="term" value="F:RNA binding"/>
    <property type="evidence" value="ECO:0007669"/>
    <property type="project" value="TreeGrafter"/>
</dbReference>
<feature type="region of interest" description="Disordered" evidence="3">
    <location>
        <begin position="275"/>
        <end position="294"/>
    </location>
</feature>
<evidence type="ECO:0000313" key="6">
    <source>
        <dbReference type="Proteomes" id="UP001295444"/>
    </source>
</evidence>
<dbReference type="PANTHER" id="PTHR21686">
    <property type="entry name" value="DEOXYNUCLEOTIDYLTRANSFERASE TERMINAL-INTERACTING PROTEIN 2"/>
    <property type="match status" value="1"/>
</dbReference>